<comment type="caution">
    <text evidence="1">The sequence shown here is derived from an EMBL/GenBank/DDBJ whole genome shotgun (WGS) entry which is preliminary data.</text>
</comment>
<evidence type="ECO:0000313" key="1">
    <source>
        <dbReference type="EMBL" id="KAF2626245.1"/>
    </source>
</evidence>
<dbReference type="EMBL" id="MU006722">
    <property type="protein sequence ID" value="KAF2626245.1"/>
    <property type="molecule type" value="Genomic_DNA"/>
</dbReference>
<evidence type="ECO:0000313" key="2">
    <source>
        <dbReference type="Proteomes" id="UP000799754"/>
    </source>
</evidence>
<protein>
    <submittedName>
        <fullName evidence="1">NAD(P)-binding protein</fullName>
    </submittedName>
</protein>
<name>A0ACB6RXV0_9PLEO</name>
<dbReference type="Proteomes" id="UP000799754">
    <property type="component" value="Unassembled WGS sequence"/>
</dbReference>
<gene>
    <name evidence="1" type="ORF">BU25DRAFT_459775</name>
</gene>
<proteinExistence type="predicted"/>
<organism evidence="1 2">
    <name type="scientific">Macroventuria anomochaeta</name>
    <dbReference type="NCBI Taxonomy" id="301207"/>
    <lineage>
        <taxon>Eukaryota</taxon>
        <taxon>Fungi</taxon>
        <taxon>Dikarya</taxon>
        <taxon>Ascomycota</taxon>
        <taxon>Pezizomycotina</taxon>
        <taxon>Dothideomycetes</taxon>
        <taxon>Pleosporomycetidae</taxon>
        <taxon>Pleosporales</taxon>
        <taxon>Pleosporineae</taxon>
        <taxon>Didymellaceae</taxon>
        <taxon>Macroventuria</taxon>
    </lineage>
</organism>
<sequence>MSATAEQQIILVTGGNNGIGFDTVAALTSASPTHHVIIGSRNLSKGTSALSSIRAKHHPGTTSLIQLDVTSDTSIQDAFACIERDFGRLDVLINNAGICPEPKDAAWPGREEMREIFETNVFGPTVVTKVMLPLLSKSKDPRIVNVTSSLGSISTRLDPTDVVSGANYPAYRMSKASLNMLTAFTYTLGQSEQSGHCKGVKVWSFCPGYVVTDLGGDRELKTSTGVDSSETSAKGILEIVQGKRDGDVGRFVEREGRSRVW</sequence>
<accession>A0ACB6RXV0</accession>
<reference evidence="1" key="1">
    <citation type="journal article" date="2020" name="Stud. Mycol.">
        <title>101 Dothideomycetes genomes: a test case for predicting lifestyles and emergence of pathogens.</title>
        <authorList>
            <person name="Haridas S."/>
            <person name="Albert R."/>
            <person name="Binder M."/>
            <person name="Bloem J."/>
            <person name="Labutti K."/>
            <person name="Salamov A."/>
            <person name="Andreopoulos B."/>
            <person name="Baker S."/>
            <person name="Barry K."/>
            <person name="Bills G."/>
            <person name="Bluhm B."/>
            <person name="Cannon C."/>
            <person name="Castanera R."/>
            <person name="Culley D."/>
            <person name="Daum C."/>
            <person name="Ezra D."/>
            <person name="Gonzalez J."/>
            <person name="Henrissat B."/>
            <person name="Kuo A."/>
            <person name="Liang C."/>
            <person name="Lipzen A."/>
            <person name="Lutzoni F."/>
            <person name="Magnuson J."/>
            <person name="Mondo S."/>
            <person name="Nolan M."/>
            <person name="Ohm R."/>
            <person name="Pangilinan J."/>
            <person name="Park H.-J."/>
            <person name="Ramirez L."/>
            <person name="Alfaro M."/>
            <person name="Sun H."/>
            <person name="Tritt A."/>
            <person name="Yoshinaga Y."/>
            <person name="Zwiers L.-H."/>
            <person name="Turgeon B."/>
            <person name="Goodwin S."/>
            <person name="Spatafora J."/>
            <person name="Crous P."/>
            <person name="Grigoriev I."/>
        </authorList>
    </citation>
    <scope>NUCLEOTIDE SEQUENCE</scope>
    <source>
        <strain evidence="1">CBS 525.71</strain>
    </source>
</reference>
<keyword evidence="2" id="KW-1185">Reference proteome</keyword>